<name>A0A0D3EA88_BRAOL</name>
<accession>A0A0D3EA88</accession>
<dbReference type="Gramene" id="Bo9g104800.1">
    <property type="protein sequence ID" value="Bo9g104800.1"/>
    <property type="gene ID" value="Bo9g104800"/>
</dbReference>
<evidence type="ECO:0000313" key="1">
    <source>
        <dbReference type="EnsemblPlants" id="Bo9g104800.1"/>
    </source>
</evidence>
<organism evidence="1 2">
    <name type="scientific">Brassica oleracea var. oleracea</name>
    <dbReference type="NCBI Taxonomy" id="109376"/>
    <lineage>
        <taxon>Eukaryota</taxon>
        <taxon>Viridiplantae</taxon>
        <taxon>Streptophyta</taxon>
        <taxon>Embryophyta</taxon>
        <taxon>Tracheophyta</taxon>
        <taxon>Spermatophyta</taxon>
        <taxon>Magnoliopsida</taxon>
        <taxon>eudicotyledons</taxon>
        <taxon>Gunneridae</taxon>
        <taxon>Pentapetalae</taxon>
        <taxon>rosids</taxon>
        <taxon>malvids</taxon>
        <taxon>Brassicales</taxon>
        <taxon>Brassicaceae</taxon>
        <taxon>Brassiceae</taxon>
        <taxon>Brassica</taxon>
    </lineage>
</organism>
<dbReference type="HOGENOM" id="CLU_1629386_0_0_1"/>
<protein>
    <submittedName>
        <fullName evidence="1">Uncharacterized protein</fullName>
    </submittedName>
</protein>
<proteinExistence type="predicted"/>
<dbReference type="EnsemblPlants" id="Bo9g104800.1">
    <property type="protein sequence ID" value="Bo9g104800.1"/>
    <property type="gene ID" value="Bo9g104800"/>
</dbReference>
<reference evidence="1 2" key="1">
    <citation type="journal article" date="2014" name="Genome Biol.">
        <title>Transcriptome and methylome profiling reveals relics of genome dominance in the mesopolyploid Brassica oleracea.</title>
        <authorList>
            <person name="Parkin I.A."/>
            <person name="Koh C."/>
            <person name="Tang H."/>
            <person name="Robinson S.J."/>
            <person name="Kagale S."/>
            <person name="Clarke W.E."/>
            <person name="Town C.D."/>
            <person name="Nixon J."/>
            <person name="Krishnakumar V."/>
            <person name="Bidwell S.L."/>
            <person name="Denoeud F."/>
            <person name="Belcram H."/>
            <person name="Links M.G."/>
            <person name="Just J."/>
            <person name="Clarke C."/>
            <person name="Bender T."/>
            <person name="Huebert T."/>
            <person name="Mason A.S."/>
            <person name="Pires J.C."/>
            <person name="Barker G."/>
            <person name="Moore J."/>
            <person name="Walley P.G."/>
            <person name="Manoli S."/>
            <person name="Batley J."/>
            <person name="Edwards D."/>
            <person name="Nelson M.N."/>
            <person name="Wang X."/>
            <person name="Paterson A.H."/>
            <person name="King G."/>
            <person name="Bancroft I."/>
            <person name="Chalhoub B."/>
            <person name="Sharpe A.G."/>
        </authorList>
    </citation>
    <scope>NUCLEOTIDE SEQUENCE</scope>
    <source>
        <strain evidence="1 2">cv. TO1000</strain>
    </source>
</reference>
<keyword evidence="2" id="KW-1185">Reference proteome</keyword>
<dbReference type="AlphaFoldDB" id="A0A0D3EA88"/>
<sequence length="163" mass="17945">MESDSVMVLFPLLPLSAAGSELFLRRDLRILSASTQTTACCPGKLERAETDVSVSHAPIRGSFAQRSVQRLMFAQRCVLDIESDIKTLYANVLKSSGKEVSAQNKDITYMFLLAAATKGLGERKTSDSTEGKDHDDHLASRKVCLMLLNVSLKVLQHIPLYES</sequence>
<evidence type="ECO:0000313" key="2">
    <source>
        <dbReference type="Proteomes" id="UP000032141"/>
    </source>
</evidence>
<reference evidence="1" key="2">
    <citation type="submission" date="2015-03" db="UniProtKB">
        <authorList>
            <consortium name="EnsemblPlants"/>
        </authorList>
    </citation>
    <scope>IDENTIFICATION</scope>
</reference>
<dbReference type="Proteomes" id="UP000032141">
    <property type="component" value="Chromosome C9"/>
</dbReference>